<protein>
    <submittedName>
        <fullName evidence="4">Uncharacterized protein</fullName>
    </submittedName>
</protein>
<evidence type="ECO:0000256" key="1">
    <source>
        <dbReference type="ARBA" id="ARBA00008517"/>
    </source>
</evidence>
<dbReference type="GeneID" id="20229649"/>
<proteinExistence type="inferred from homology"/>
<dbReference type="Gene3D" id="1.10.10.2030">
    <property type="entry name" value="DNA/RNA-binding protein Kin17, conserved domain"/>
    <property type="match status" value="1"/>
</dbReference>
<dbReference type="GO" id="GO:0006260">
    <property type="term" value="P:DNA replication"/>
    <property type="evidence" value="ECO:0007669"/>
    <property type="project" value="TreeGrafter"/>
</dbReference>
<dbReference type="SUPFAM" id="SSF57667">
    <property type="entry name" value="beta-beta-alpha zinc fingers"/>
    <property type="match status" value="1"/>
</dbReference>
<dbReference type="GO" id="GO:0003690">
    <property type="term" value="F:double-stranded DNA binding"/>
    <property type="evidence" value="ECO:0007669"/>
    <property type="project" value="TreeGrafter"/>
</dbReference>
<dbReference type="InterPro" id="IPR019447">
    <property type="entry name" value="DNA/RNA-bd_Kin17_WH-like_dom"/>
</dbReference>
<feature type="domain" description="DNA/RNA-binding protein Kin17 WH-like" evidence="2">
    <location>
        <begin position="63"/>
        <end position="151"/>
    </location>
</feature>
<dbReference type="InterPro" id="IPR036236">
    <property type="entry name" value="Znf_C2H2_sf"/>
</dbReference>
<dbReference type="HOGENOM" id="CLU_030065_1_0_1"/>
<organism evidence="4 5">
    <name type="scientific">Lottia gigantea</name>
    <name type="common">Giant owl limpet</name>
    <dbReference type="NCBI Taxonomy" id="225164"/>
    <lineage>
        <taxon>Eukaryota</taxon>
        <taxon>Metazoa</taxon>
        <taxon>Spiralia</taxon>
        <taxon>Lophotrochozoa</taxon>
        <taxon>Mollusca</taxon>
        <taxon>Gastropoda</taxon>
        <taxon>Patellogastropoda</taxon>
        <taxon>Lottioidea</taxon>
        <taxon>Lottiidae</taxon>
        <taxon>Lottia</taxon>
    </lineage>
</organism>
<name>V4CSW6_LOTGI</name>
<dbReference type="InterPro" id="IPR038254">
    <property type="entry name" value="KIN17_WH-like_sf"/>
</dbReference>
<evidence type="ECO:0000259" key="3">
    <source>
        <dbReference type="Pfam" id="PF25092"/>
    </source>
</evidence>
<dbReference type="Pfam" id="PF10357">
    <property type="entry name" value="WH_KIN17"/>
    <property type="match status" value="1"/>
</dbReference>
<gene>
    <name evidence="4" type="ORF">LOTGIDRAFT_102754</name>
</gene>
<dbReference type="Pfam" id="PF25092">
    <property type="entry name" value="SH3_KIN17_C"/>
    <property type="match status" value="1"/>
</dbReference>
<dbReference type="KEGG" id="lgi:LOTGIDRAFT_102754"/>
<dbReference type="AlphaFoldDB" id="V4CSW6"/>
<dbReference type="GO" id="GO:0005634">
    <property type="term" value="C:nucleus"/>
    <property type="evidence" value="ECO:0007669"/>
    <property type="project" value="TreeGrafter"/>
</dbReference>
<accession>V4CSW6</accession>
<dbReference type="OrthoDB" id="10266249at2759"/>
<dbReference type="Proteomes" id="UP000030746">
    <property type="component" value="Unassembled WGS sequence"/>
</dbReference>
<dbReference type="STRING" id="225164.V4CSW6"/>
<reference evidence="4 5" key="1">
    <citation type="journal article" date="2013" name="Nature">
        <title>Insights into bilaterian evolution from three spiralian genomes.</title>
        <authorList>
            <person name="Simakov O."/>
            <person name="Marletaz F."/>
            <person name="Cho S.J."/>
            <person name="Edsinger-Gonzales E."/>
            <person name="Havlak P."/>
            <person name="Hellsten U."/>
            <person name="Kuo D.H."/>
            <person name="Larsson T."/>
            <person name="Lv J."/>
            <person name="Arendt D."/>
            <person name="Savage R."/>
            <person name="Osoegawa K."/>
            <person name="de Jong P."/>
            <person name="Grimwood J."/>
            <person name="Chapman J.A."/>
            <person name="Shapiro H."/>
            <person name="Aerts A."/>
            <person name="Otillar R.P."/>
            <person name="Terry A.Y."/>
            <person name="Boore J.L."/>
            <person name="Grigoriev I.V."/>
            <person name="Lindberg D.R."/>
            <person name="Seaver E.C."/>
            <person name="Weisblat D.A."/>
            <person name="Putnam N.H."/>
            <person name="Rokhsar D.S."/>
        </authorList>
    </citation>
    <scope>NUCLEOTIDE SEQUENCE [LARGE SCALE GENOMIC DNA]</scope>
</reference>
<dbReference type="EMBL" id="KB199650">
    <property type="protein sequence ID" value="ESP05655.1"/>
    <property type="molecule type" value="Genomic_DNA"/>
</dbReference>
<comment type="similarity">
    <text evidence="1">Belongs to the KIN17 family.</text>
</comment>
<evidence type="ECO:0000259" key="2">
    <source>
        <dbReference type="Pfam" id="PF10357"/>
    </source>
</evidence>
<dbReference type="PANTHER" id="PTHR12805">
    <property type="entry name" value="KIN17 KIN, ANTIGENIC DETERMINANT OF RECA PROTEIN HOMOLOG"/>
    <property type="match status" value="1"/>
</dbReference>
<dbReference type="Gene3D" id="2.30.30.30">
    <property type="match status" value="1"/>
</dbReference>
<feature type="domain" description="Kin17 KOW" evidence="3">
    <location>
        <begin position="328"/>
        <end position="380"/>
    </location>
</feature>
<dbReference type="PANTHER" id="PTHR12805:SF0">
    <property type="entry name" value="DNA_RNA-BINDING PROTEIN KIN17"/>
    <property type="match status" value="1"/>
</dbReference>
<dbReference type="GO" id="GO:0006974">
    <property type="term" value="P:DNA damage response"/>
    <property type="evidence" value="ECO:0007669"/>
    <property type="project" value="TreeGrafter"/>
</dbReference>
<dbReference type="InterPro" id="IPR014722">
    <property type="entry name" value="Rib_uL2_dom2"/>
</dbReference>
<keyword evidence="5" id="KW-1185">Reference proteome</keyword>
<evidence type="ECO:0000313" key="5">
    <source>
        <dbReference type="Proteomes" id="UP000030746"/>
    </source>
</evidence>
<sequence length="388" mass="45011">MELIPRPTAKRAQNELDKDGSKWYCRTCNLQCENHNIFLNHLTTENHRQRKHFSQNFQSSERQNLSEKFVDGFIEILSKFKRKRVPARMVFKAYNLQSNSISLENTQWKTIPEFLYWLKCCKKCQVNETFELIQEFDKETPKIDTIERQKKFTKVKSHSLCPYVRKMLKLDKNKKRNTVTSEKRKLSRDPNEKINFTLSKCSRKSKETPPISEEHIGKEMNKCINSFSSFSDLKIKENSPKSTKRKRNALEDIKMELESERDHLNRTLSWVTLGLQVRISSNFAGKQNIGKFGTVVYCSISEDNYLILLTDSNETVSVRQQDLQTVIPNLGSPVRIVNGGYRGLNAILDSVNKTYLASVHITNGLLSGRVLNNVHLNDICAFTDVTFK</sequence>
<dbReference type="InterPro" id="IPR037321">
    <property type="entry name" value="KIN17-like"/>
</dbReference>
<dbReference type="InterPro" id="IPR041995">
    <property type="entry name" value="KOW_KIN17"/>
</dbReference>
<evidence type="ECO:0000313" key="4">
    <source>
        <dbReference type="EMBL" id="ESP05655.1"/>
    </source>
</evidence>
<dbReference type="RefSeq" id="XP_009044200.1">
    <property type="nucleotide sequence ID" value="XM_009045952.1"/>
</dbReference>
<dbReference type="CTD" id="20229649"/>